<accession>A0ABY5PV35</accession>
<dbReference type="EMBL" id="CP102514">
    <property type="protein sequence ID" value="UUY47981.1"/>
    <property type="molecule type" value="Genomic_DNA"/>
</dbReference>
<evidence type="ECO:0000256" key="1">
    <source>
        <dbReference type="SAM" id="SignalP"/>
    </source>
</evidence>
<feature type="signal peptide" evidence="1">
    <location>
        <begin position="1"/>
        <end position="21"/>
    </location>
</feature>
<keyword evidence="1" id="KW-0732">Signal</keyword>
<proteinExistence type="predicted"/>
<keyword evidence="3" id="KW-1185">Reference proteome</keyword>
<name>A0ABY5PV35_9ACTN</name>
<evidence type="ECO:0000313" key="2">
    <source>
        <dbReference type="EMBL" id="UUY47981.1"/>
    </source>
</evidence>
<feature type="chain" id="PRO_5046604363" evidence="1">
    <location>
        <begin position="22"/>
        <end position="57"/>
    </location>
</feature>
<dbReference type="RefSeq" id="WP_183065518.1">
    <property type="nucleotide sequence ID" value="NZ_CP102514.1"/>
</dbReference>
<dbReference type="GeneID" id="95574310"/>
<protein>
    <submittedName>
        <fullName evidence="2">Uncharacterized protein</fullName>
    </submittedName>
</protein>
<sequence length="57" mass="5721">MSRTARLAAVAAAFAALCAAAMTVTPGPEGHHISAATAASINWDTPPVDADGSINWD</sequence>
<organism evidence="2 3">
    <name type="scientific">Streptomyces yangpuensis</name>
    <dbReference type="NCBI Taxonomy" id="1648182"/>
    <lineage>
        <taxon>Bacteria</taxon>
        <taxon>Bacillati</taxon>
        <taxon>Actinomycetota</taxon>
        <taxon>Actinomycetes</taxon>
        <taxon>Kitasatosporales</taxon>
        <taxon>Streptomycetaceae</taxon>
        <taxon>Streptomyces</taxon>
    </lineage>
</organism>
<reference evidence="2" key="1">
    <citation type="submission" date="2022-08" db="EMBL/GenBank/DDBJ databases">
        <authorList>
            <person name="Tian L."/>
        </authorList>
    </citation>
    <scope>NUCLEOTIDE SEQUENCE</scope>
    <source>
        <strain evidence="2">CM253</strain>
    </source>
</reference>
<evidence type="ECO:0000313" key="3">
    <source>
        <dbReference type="Proteomes" id="UP001057738"/>
    </source>
</evidence>
<dbReference type="Proteomes" id="UP001057738">
    <property type="component" value="Chromosome"/>
</dbReference>
<gene>
    <name evidence="2" type="ORF">NRK68_12580</name>
</gene>